<dbReference type="OrthoDB" id="5329403at2759"/>
<feature type="compositionally biased region" description="Polar residues" evidence="1">
    <location>
        <begin position="309"/>
        <end position="318"/>
    </location>
</feature>
<dbReference type="Proteomes" id="UP000813461">
    <property type="component" value="Unassembled WGS sequence"/>
</dbReference>
<dbReference type="EMBL" id="JAGMVJ010000027">
    <property type="protein sequence ID" value="KAH7070292.1"/>
    <property type="molecule type" value="Genomic_DNA"/>
</dbReference>
<dbReference type="AlphaFoldDB" id="A0A8K0QVP5"/>
<evidence type="ECO:0000256" key="1">
    <source>
        <dbReference type="SAM" id="MobiDB-lite"/>
    </source>
</evidence>
<proteinExistence type="predicted"/>
<accession>A0A8K0QVP5</accession>
<evidence type="ECO:0000313" key="3">
    <source>
        <dbReference type="Proteomes" id="UP000813461"/>
    </source>
</evidence>
<feature type="compositionally biased region" description="Basic and acidic residues" evidence="1">
    <location>
        <begin position="172"/>
        <end position="181"/>
    </location>
</feature>
<feature type="compositionally biased region" description="Pro residues" evidence="1">
    <location>
        <begin position="229"/>
        <end position="240"/>
    </location>
</feature>
<protein>
    <submittedName>
        <fullName evidence="2">Uncharacterized protein</fullName>
    </submittedName>
</protein>
<feature type="compositionally biased region" description="Basic and acidic residues" evidence="1">
    <location>
        <begin position="324"/>
        <end position="333"/>
    </location>
</feature>
<feature type="region of interest" description="Disordered" evidence="1">
    <location>
        <begin position="141"/>
        <end position="342"/>
    </location>
</feature>
<gene>
    <name evidence="2" type="ORF">FB567DRAFT_573563</name>
</gene>
<evidence type="ECO:0000313" key="2">
    <source>
        <dbReference type="EMBL" id="KAH7070292.1"/>
    </source>
</evidence>
<comment type="caution">
    <text evidence="2">The sequence shown here is derived from an EMBL/GenBank/DDBJ whole genome shotgun (WGS) entry which is preliminary data.</text>
</comment>
<reference evidence="2" key="1">
    <citation type="journal article" date="2021" name="Nat. Commun.">
        <title>Genetic determinants of endophytism in the Arabidopsis root mycobiome.</title>
        <authorList>
            <person name="Mesny F."/>
            <person name="Miyauchi S."/>
            <person name="Thiergart T."/>
            <person name="Pickel B."/>
            <person name="Atanasova L."/>
            <person name="Karlsson M."/>
            <person name="Huettel B."/>
            <person name="Barry K.W."/>
            <person name="Haridas S."/>
            <person name="Chen C."/>
            <person name="Bauer D."/>
            <person name="Andreopoulos W."/>
            <person name="Pangilinan J."/>
            <person name="LaButti K."/>
            <person name="Riley R."/>
            <person name="Lipzen A."/>
            <person name="Clum A."/>
            <person name="Drula E."/>
            <person name="Henrissat B."/>
            <person name="Kohler A."/>
            <person name="Grigoriev I.V."/>
            <person name="Martin F.M."/>
            <person name="Hacquard S."/>
        </authorList>
    </citation>
    <scope>NUCLEOTIDE SEQUENCE</scope>
    <source>
        <strain evidence="2">MPI-SDFR-AT-0120</strain>
    </source>
</reference>
<sequence length="710" mass="77031">MAPIAANSAPTAQRQARRPLPRIVPAIPLRLSRTIPSARPITPDESSKGAGTQDGPEPQPQPQPQSQAPAEKPVDEPQPETVAVTAPMTPDSRASVEKSEVETAVLASSPAKSAEDHVERAVNGEDVKSYAAVNGSDVAETVVDPEPVTNGSHRKLNVPSELPPPFYPSNKSDVRTSHIETSDASLLPSHRSQLSGGAAAFSARNGSPATPATPYEFEQDGHPHQSSGPRPPPGFAPPEFTPSFFPGHSHHPSQAGATWAVPTYPQPDHVHANGGDFHSPAFPVMPDAYPGAFEGPQRPVDGANGLGTAHSQSPSKSQFGEVRPASDRGEEPRGLSYTNGAPHHVERFGDSPFELAAYLSTQFANPEFADFILQIRSTDSILVTIPVHGIIVVRSPVIAEAVRRSVPAAHRPRDNRRLLDVLVTDRFATRESLEEAIKVLYGAPLLSPQQFLYGLHPYSYDSDQHSASNDAQKRMRQLLSYIAAGRALRLPSMQACGIDIVRSLLRWDTIAEVFQVTLQPSAASRSKKNGFEPEDPFNTALLNSAIDFMAYAFPVDFKLHTIAPELREVPRLPVPVESRQATHNPRLSKIRFGDAPPEDEVHPSHATRVLSSILLSLPLALLDRLFNHRAAASQMGWTGVVKVMRDVVTERENRRQKALKGAVRPVQDDAVSDALQHNLYMEERIEQVEPSALHPSGHRLVTQQQATGGL</sequence>
<keyword evidence="3" id="KW-1185">Reference proteome</keyword>
<feature type="region of interest" description="Disordered" evidence="1">
    <location>
        <begin position="1"/>
        <end position="126"/>
    </location>
</feature>
<name>A0A8K0QVP5_9PLEO</name>
<feature type="compositionally biased region" description="Basic and acidic residues" evidence="1">
    <location>
        <begin position="113"/>
        <end position="126"/>
    </location>
</feature>
<organism evidence="2 3">
    <name type="scientific">Paraphoma chrysanthemicola</name>
    <dbReference type="NCBI Taxonomy" id="798071"/>
    <lineage>
        <taxon>Eukaryota</taxon>
        <taxon>Fungi</taxon>
        <taxon>Dikarya</taxon>
        <taxon>Ascomycota</taxon>
        <taxon>Pezizomycotina</taxon>
        <taxon>Dothideomycetes</taxon>
        <taxon>Pleosporomycetidae</taxon>
        <taxon>Pleosporales</taxon>
        <taxon>Pleosporineae</taxon>
        <taxon>Phaeosphaeriaceae</taxon>
        <taxon>Paraphoma</taxon>
    </lineage>
</organism>